<proteinExistence type="predicted"/>
<dbReference type="Proteomes" id="UP000465071">
    <property type="component" value="Segment"/>
</dbReference>
<organism evidence="2 3">
    <name type="scientific">Enterobacter phage vB_EclM_CIP9</name>
    <dbReference type="NCBI Taxonomy" id="2696340"/>
    <lineage>
        <taxon>Viruses</taxon>
        <taxon>Duplodnaviria</taxon>
        <taxon>Heunggongvirae</taxon>
        <taxon>Uroviricota</taxon>
        <taxon>Caudoviricetes</taxon>
        <taxon>Pantevenvirales</taxon>
        <taxon>Straboviridae</taxon>
        <taxon>Tevenvirinae</taxon>
        <taxon>Kanagawavirus</taxon>
        <taxon>Kanagawavirus cipnine</taxon>
    </lineage>
</organism>
<sequence>MADLLKPAFRATSGLDAAGEKVINVAKADFNVLDDGVNVEFFIEENTIQQYDPTRGYKKNFAVIYDNRIWTSTREIPKPAGAFVEQYWKAVRTDPKWVEIVQPTHSLKSGEYVTINSDDRACTLSLPSNPQDGDTIVIKDIGTNAGYLEQKIRATNQYIVRNGAQVQETILTKRNSYNILIYSERLWQMYETANEEKAIRVVPGSPVRILAGDLIARRYPTAGAVQLILPKFANDGDFIRTVDVDGMGSVYHLIISTFDNTSSIGKAGTTSMEFRTSGHGMLIYSAADKLWRVWDADLRTRLRIIRDNVKLLPNESVIVFGENNSNIQTITLDMPTDVAIGDTVKIALNYLRKNQTAVIRVAQGSTDKILTDIKLLQFPKRSEYPPDATWVSVSSLTFNGDISYTPVIEFSYTEDNGIGVWVIAQNVPTVERVDPLNDATRKRLGVIALASQAEANVDRENNPVKEQAITPETLANRVATEARRGIARIATTAQVNQITEFAFQDDLIISPKKLNEKQATETMRGLAEIATQVETDAGTDDARIVTPKKLNDRKATESLTGIAKLVSTVSTAKGSSRAVMGTNVYNKNNNTDIVTPKSLNQLKGEYEDQGLFYSATEAEVISGTVTAGFENVAVTPIELHKKTATEGRIGFSEIATQVETDAGTDDFRFITPKKLNDRKATQTLTGIARIATQTEFDAGTLDNVISTPLKIKTRFNDTARTSVIPASGLVETGTLWDHYTLDIKEASETQRGTLKLATQVLTDAGVDDATAVTPLKLQKKKATESTEGIIQIATQAETVAGTVGNKAVVPVHLKYVVQQEKSWEATPLRRGFVKMTEGPLTWAGDNVKGSIENQETFLKDGYAVSPYEMNLALSHYLPISAKAVDSDKLDGLDSLQFIRRDVDQTINGVMTFKKDVILEAPLLSTSTADFAGTLEANGLTSTNGDFAIVNGTNKWKFTAGLNGTTLVIGDTTNVLTMNTASGNVAVLNNVSAGNNVSAKTSYILNSREVITSNDSNVVIGDSTNGMSLRSKDAGNIIAVDDTPLGSQYRVLTEKNVKEIVDRDFVKKAGDTMGGKLTVEAPVLPEISEAKAMAPLTVDTVGFWMANITTPSVYQQLPGYAIPEFATNDQGNPYVDSYTYKPAPGLMTCSGVSIDNIYRTWTPRPVGVADNENALTQYISIWDVARGVWGEWSRVLTSQLPPTPSEIGAVASSGSAFNNLRIRDWLQIGNVRIEPDQATQTVKFTWIP</sequence>
<evidence type="ECO:0000313" key="3">
    <source>
        <dbReference type="Proteomes" id="UP000465071"/>
    </source>
</evidence>
<dbReference type="Pfam" id="PF21560">
    <property type="entry name" value="Gp34_2nd"/>
    <property type="match status" value="1"/>
</dbReference>
<evidence type="ECO:0000313" key="2">
    <source>
        <dbReference type="EMBL" id="QHS01612.1"/>
    </source>
</evidence>
<dbReference type="EMBL" id="MN882610">
    <property type="protein sequence ID" value="QHS01612.1"/>
    <property type="molecule type" value="Genomic_DNA"/>
</dbReference>
<protein>
    <submittedName>
        <fullName evidence="2">Long tail fiber, proximal subunit</fullName>
    </submittedName>
</protein>
<keyword evidence="3" id="KW-1185">Reference proteome</keyword>
<evidence type="ECO:0000259" key="1">
    <source>
        <dbReference type="Pfam" id="PF21560"/>
    </source>
</evidence>
<reference evidence="3" key="1">
    <citation type="submission" date="2019-12" db="EMBL/GenBank/DDBJ databases">
        <authorList>
            <person name="Wang K."/>
            <person name="Tamayo M.G."/>
            <person name="Penner T.V."/>
            <person name="Cook B.W.M."/>
            <person name="Court D.A."/>
            <person name="Theriault S.S."/>
        </authorList>
    </citation>
    <scope>NUCLEOTIDE SEQUENCE [LARGE SCALE GENOMIC DNA]</scope>
</reference>
<gene>
    <name evidence="2" type="ORF">CPT_CIP9_076</name>
</gene>
<dbReference type="InterPro" id="IPR048391">
    <property type="entry name" value="Gp34_dom"/>
</dbReference>
<accession>A0A6B9Y126</accession>
<feature type="domain" description="Long-tail fiber proximal subunit" evidence="1">
    <location>
        <begin position="1096"/>
        <end position="1194"/>
    </location>
</feature>
<name>A0A6B9Y126_9CAUD</name>